<proteinExistence type="predicted"/>
<evidence type="ECO:0000313" key="1">
    <source>
        <dbReference type="EMBL" id="KAI9392390.1"/>
    </source>
</evidence>
<evidence type="ECO:0000313" key="2">
    <source>
        <dbReference type="Proteomes" id="UP000006729"/>
    </source>
</evidence>
<organism evidence="1 2">
    <name type="scientific">Populus trichocarpa</name>
    <name type="common">Western balsam poplar</name>
    <name type="synonym">Populus balsamifera subsp. trichocarpa</name>
    <dbReference type="NCBI Taxonomy" id="3694"/>
    <lineage>
        <taxon>Eukaryota</taxon>
        <taxon>Viridiplantae</taxon>
        <taxon>Streptophyta</taxon>
        <taxon>Embryophyta</taxon>
        <taxon>Tracheophyta</taxon>
        <taxon>Spermatophyta</taxon>
        <taxon>Magnoliopsida</taxon>
        <taxon>eudicotyledons</taxon>
        <taxon>Gunneridae</taxon>
        <taxon>Pentapetalae</taxon>
        <taxon>rosids</taxon>
        <taxon>fabids</taxon>
        <taxon>Malpighiales</taxon>
        <taxon>Salicaceae</taxon>
        <taxon>Saliceae</taxon>
        <taxon>Populus</taxon>
    </lineage>
</organism>
<dbReference type="Proteomes" id="UP000006729">
    <property type="component" value="Chromosome 6"/>
</dbReference>
<protein>
    <submittedName>
        <fullName evidence="1">Uncharacterized protein</fullName>
    </submittedName>
</protein>
<comment type="caution">
    <text evidence="1">The sequence shown here is derived from an EMBL/GenBank/DDBJ whole genome shotgun (WGS) entry which is preliminary data.</text>
</comment>
<dbReference type="EMBL" id="CM009295">
    <property type="protein sequence ID" value="KAI9392390.1"/>
    <property type="molecule type" value="Genomic_DNA"/>
</dbReference>
<accession>A0ACC0ST69</accession>
<name>A0ACC0ST69_POPTR</name>
<reference evidence="1 2" key="1">
    <citation type="journal article" date="2006" name="Science">
        <title>The genome of black cottonwood, Populus trichocarpa (Torr. &amp; Gray).</title>
        <authorList>
            <person name="Tuskan G.A."/>
            <person name="Difazio S."/>
            <person name="Jansson S."/>
            <person name="Bohlmann J."/>
            <person name="Grigoriev I."/>
            <person name="Hellsten U."/>
            <person name="Putnam N."/>
            <person name="Ralph S."/>
            <person name="Rombauts S."/>
            <person name="Salamov A."/>
            <person name="Schein J."/>
            <person name="Sterck L."/>
            <person name="Aerts A."/>
            <person name="Bhalerao R.R."/>
            <person name="Bhalerao R.P."/>
            <person name="Blaudez D."/>
            <person name="Boerjan W."/>
            <person name="Brun A."/>
            <person name="Brunner A."/>
            <person name="Busov V."/>
            <person name="Campbell M."/>
            <person name="Carlson J."/>
            <person name="Chalot M."/>
            <person name="Chapman J."/>
            <person name="Chen G.L."/>
            <person name="Cooper D."/>
            <person name="Coutinho P.M."/>
            <person name="Couturier J."/>
            <person name="Covert S."/>
            <person name="Cronk Q."/>
            <person name="Cunningham R."/>
            <person name="Davis J."/>
            <person name="Degroeve S."/>
            <person name="Dejardin A."/>
            <person name="Depamphilis C."/>
            <person name="Detter J."/>
            <person name="Dirks B."/>
            <person name="Dubchak I."/>
            <person name="Duplessis S."/>
            <person name="Ehlting J."/>
            <person name="Ellis B."/>
            <person name="Gendler K."/>
            <person name="Goodstein D."/>
            <person name="Gribskov M."/>
            <person name="Grimwood J."/>
            <person name="Groover A."/>
            <person name="Gunter L."/>
            <person name="Hamberger B."/>
            <person name="Heinze B."/>
            <person name="Helariutta Y."/>
            <person name="Henrissat B."/>
            <person name="Holligan D."/>
            <person name="Holt R."/>
            <person name="Huang W."/>
            <person name="Islam-Faridi N."/>
            <person name="Jones S."/>
            <person name="Jones-Rhoades M."/>
            <person name="Jorgensen R."/>
            <person name="Joshi C."/>
            <person name="Kangasjarvi J."/>
            <person name="Karlsson J."/>
            <person name="Kelleher C."/>
            <person name="Kirkpatrick R."/>
            <person name="Kirst M."/>
            <person name="Kohler A."/>
            <person name="Kalluri U."/>
            <person name="Larimer F."/>
            <person name="Leebens-Mack J."/>
            <person name="Leple J.C."/>
            <person name="Locascio P."/>
            <person name="Lou Y."/>
            <person name="Lucas S."/>
            <person name="Martin F."/>
            <person name="Montanini B."/>
            <person name="Napoli C."/>
            <person name="Nelson D.R."/>
            <person name="Nelson C."/>
            <person name="Nieminen K."/>
            <person name="Nilsson O."/>
            <person name="Pereda V."/>
            <person name="Peter G."/>
            <person name="Philippe R."/>
            <person name="Pilate G."/>
            <person name="Poliakov A."/>
            <person name="Razumovskaya J."/>
            <person name="Richardson P."/>
            <person name="Rinaldi C."/>
            <person name="Ritland K."/>
            <person name="Rouze P."/>
            <person name="Ryaboy D."/>
            <person name="Schmutz J."/>
            <person name="Schrader J."/>
            <person name="Segerman B."/>
            <person name="Shin H."/>
            <person name="Siddiqui A."/>
            <person name="Sterky F."/>
            <person name="Terry A."/>
            <person name="Tsai C.J."/>
            <person name="Uberbacher E."/>
            <person name="Unneberg P."/>
            <person name="Vahala J."/>
            <person name="Wall K."/>
            <person name="Wessler S."/>
            <person name="Yang G."/>
            <person name="Yin T."/>
            <person name="Douglas C."/>
            <person name="Marra M."/>
            <person name="Sandberg G."/>
            <person name="Van de Peer Y."/>
            <person name="Rokhsar D."/>
        </authorList>
    </citation>
    <scope>NUCLEOTIDE SEQUENCE [LARGE SCALE GENOMIC DNA]</scope>
    <source>
        <strain evidence="2">cv. Nisqually</strain>
    </source>
</reference>
<sequence length="95" mass="10932">MYMDVRSWQTQCSLVQLCAESKYTWVWQVVEPNILGFNYALRLSICGFDKLLDPTSLDSAMYRAQVHVDLIIMLSLNTYGFDELLNLTSLGSVMR</sequence>
<keyword evidence="2" id="KW-1185">Reference proteome</keyword>
<gene>
    <name evidence="1" type="ORF">POPTR_006G084250v4</name>
</gene>